<dbReference type="EMBL" id="JAYMGO010000014">
    <property type="protein sequence ID" value="KAL1262432.1"/>
    <property type="molecule type" value="Genomic_DNA"/>
</dbReference>
<comment type="caution">
    <text evidence="2">The sequence shown here is derived from an EMBL/GenBank/DDBJ whole genome shotgun (WGS) entry which is preliminary data.</text>
</comment>
<sequence length="129" mass="14429">MFSPGLIEQFLDDPGLKNDPKQRPIRLPLYQSCNFLSTDAASSFKEETASDNALKSARAEQKYPVPMRGMAACPQQPTVGELFKQLSVSDKEELLFIQLPDTIPGQPKTLSPEKTRKDGKTEDKRSMQN</sequence>
<reference evidence="2 3" key="1">
    <citation type="submission" date="2023-09" db="EMBL/GenBank/DDBJ databases">
        <authorList>
            <person name="Wang M."/>
        </authorList>
    </citation>
    <scope>NUCLEOTIDE SEQUENCE [LARGE SCALE GENOMIC DNA]</scope>
    <source>
        <strain evidence="2">GT-2023</strain>
        <tissue evidence="2">Liver</tissue>
    </source>
</reference>
<organism evidence="2 3">
    <name type="scientific">Cirrhinus molitorella</name>
    <name type="common">mud carp</name>
    <dbReference type="NCBI Taxonomy" id="172907"/>
    <lineage>
        <taxon>Eukaryota</taxon>
        <taxon>Metazoa</taxon>
        <taxon>Chordata</taxon>
        <taxon>Craniata</taxon>
        <taxon>Vertebrata</taxon>
        <taxon>Euteleostomi</taxon>
        <taxon>Actinopterygii</taxon>
        <taxon>Neopterygii</taxon>
        <taxon>Teleostei</taxon>
        <taxon>Ostariophysi</taxon>
        <taxon>Cypriniformes</taxon>
        <taxon>Cyprinidae</taxon>
        <taxon>Labeoninae</taxon>
        <taxon>Labeonini</taxon>
        <taxon>Cirrhinus</taxon>
    </lineage>
</organism>
<feature type="compositionally biased region" description="Basic and acidic residues" evidence="1">
    <location>
        <begin position="111"/>
        <end position="129"/>
    </location>
</feature>
<dbReference type="Proteomes" id="UP001558613">
    <property type="component" value="Unassembled WGS sequence"/>
</dbReference>
<evidence type="ECO:0000313" key="2">
    <source>
        <dbReference type="EMBL" id="KAL1262432.1"/>
    </source>
</evidence>
<accession>A0ABR3MBG8</accession>
<feature type="region of interest" description="Disordered" evidence="1">
    <location>
        <begin position="98"/>
        <end position="129"/>
    </location>
</feature>
<gene>
    <name evidence="2" type="ORF">QQF64_007697</name>
</gene>
<protein>
    <submittedName>
        <fullName evidence="2">Uncharacterized protein</fullName>
    </submittedName>
</protein>
<proteinExistence type="predicted"/>
<evidence type="ECO:0000256" key="1">
    <source>
        <dbReference type="SAM" id="MobiDB-lite"/>
    </source>
</evidence>
<evidence type="ECO:0000313" key="3">
    <source>
        <dbReference type="Proteomes" id="UP001558613"/>
    </source>
</evidence>
<name>A0ABR3MBG8_9TELE</name>
<keyword evidence="3" id="KW-1185">Reference proteome</keyword>